<reference evidence="1" key="2">
    <citation type="submission" date="2021-10" db="EMBL/GenBank/DDBJ databases">
        <title>Phylogenomics reveals ancestral predisposition of the termite-cultivated fungus Termitomyces towards a domesticated lifestyle.</title>
        <authorList>
            <person name="Auxier B."/>
            <person name="Grum-Grzhimaylo A."/>
            <person name="Cardenas M.E."/>
            <person name="Lodge J.D."/>
            <person name="Laessoe T."/>
            <person name="Pedersen O."/>
            <person name="Smith M.E."/>
            <person name="Kuyper T.W."/>
            <person name="Franco-Molano E.A."/>
            <person name="Baroni T.J."/>
            <person name="Aanen D.K."/>
        </authorList>
    </citation>
    <scope>NUCLEOTIDE SEQUENCE</scope>
    <source>
        <strain evidence="1">AP01</strain>
        <tissue evidence="1">Mycelium</tissue>
    </source>
</reference>
<keyword evidence="2" id="KW-1185">Reference proteome</keyword>
<dbReference type="EMBL" id="JABCKV010000002">
    <property type="protein sequence ID" value="KAG5648553.1"/>
    <property type="molecule type" value="Genomic_DNA"/>
</dbReference>
<evidence type="ECO:0000313" key="1">
    <source>
        <dbReference type="EMBL" id="KAG5648553.1"/>
    </source>
</evidence>
<proteinExistence type="predicted"/>
<accession>A0A9P7KFH2</accession>
<dbReference type="AlphaFoldDB" id="A0A9P7KFH2"/>
<organism evidence="1 2">
    <name type="scientific">Asterophora parasitica</name>
    <dbReference type="NCBI Taxonomy" id="117018"/>
    <lineage>
        <taxon>Eukaryota</taxon>
        <taxon>Fungi</taxon>
        <taxon>Dikarya</taxon>
        <taxon>Basidiomycota</taxon>
        <taxon>Agaricomycotina</taxon>
        <taxon>Agaricomycetes</taxon>
        <taxon>Agaricomycetidae</taxon>
        <taxon>Agaricales</taxon>
        <taxon>Tricholomatineae</taxon>
        <taxon>Lyophyllaceae</taxon>
        <taxon>Asterophora</taxon>
    </lineage>
</organism>
<protein>
    <submittedName>
        <fullName evidence="1">Uncharacterized protein</fullName>
    </submittedName>
</protein>
<reference evidence="1" key="1">
    <citation type="submission" date="2020-07" db="EMBL/GenBank/DDBJ databases">
        <authorList>
            <person name="Nieuwenhuis M."/>
            <person name="Van De Peppel L.J.J."/>
        </authorList>
    </citation>
    <scope>NUCLEOTIDE SEQUENCE</scope>
    <source>
        <strain evidence="1">AP01</strain>
        <tissue evidence="1">Mycelium</tissue>
    </source>
</reference>
<name>A0A9P7KFH2_9AGAR</name>
<dbReference type="Proteomes" id="UP000775547">
    <property type="component" value="Unassembled WGS sequence"/>
</dbReference>
<gene>
    <name evidence="1" type="ORF">DXG03_003164</name>
</gene>
<sequence length="166" mass="19197">MNILSNKFVLWSKDDSTPPHDVCPAVLPFRLQFPETFTEDRRTFKLPPSFEATFLSVPIVIARCIYTLRLVVTFSRQYGLASWASTKSYSLPLDYRPRARARHAPNITNSVFDSVKTQPDEWIQLCSRMDVRPNPEVEPIDCHASTLRAMYYSMKAPHTHLHPHYS</sequence>
<dbReference type="OrthoDB" id="3252135at2759"/>
<evidence type="ECO:0000313" key="2">
    <source>
        <dbReference type="Proteomes" id="UP000775547"/>
    </source>
</evidence>
<comment type="caution">
    <text evidence="1">The sequence shown here is derived from an EMBL/GenBank/DDBJ whole genome shotgun (WGS) entry which is preliminary data.</text>
</comment>